<feature type="domain" description="Cadherin" evidence="1">
    <location>
        <begin position="752"/>
        <end position="851"/>
    </location>
</feature>
<feature type="domain" description="Cadherin" evidence="1">
    <location>
        <begin position="866"/>
        <end position="966"/>
    </location>
</feature>
<dbReference type="Proteomes" id="UP001155587">
    <property type="component" value="Unassembled WGS sequence"/>
</dbReference>
<dbReference type="RefSeq" id="WP_265677239.1">
    <property type="nucleotide sequence ID" value="NZ_JAKRRY010000044.1"/>
</dbReference>
<dbReference type="PROSITE" id="PS50268">
    <property type="entry name" value="CADHERIN_2"/>
    <property type="match status" value="6"/>
</dbReference>
<proteinExistence type="predicted"/>
<dbReference type="InterPro" id="IPR015919">
    <property type="entry name" value="Cadherin-like_sf"/>
</dbReference>
<gene>
    <name evidence="2" type="ORF">MD535_22000</name>
</gene>
<dbReference type="GO" id="GO:0007156">
    <property type="term" value="P:homophilic cell adhesion via plasma membrane adhesion molecules"/>
    <property type="evidence" value="ECO:0007669"/>
    <property type="project" value="InterPro"/>
</dbReference>
<protein>
    <submittedName>
        <fullName evidence="2">VCBS domain-containing protein</fullName>
    </submittedName>
</protein>
<feature type="domain" description="Cadherin" evidence="1">
    <location>
        <begin position="518"/>
        <end position="615"/>
    </location>
</feature>
<feature type="domain" description="Cadherin" evidence="1">
    <location>
        <begin position="401"/>
        <end position="499"/>
    </location>
</feature>
<dbReference type="InterPro" id="IPR010221">
    <property type="entry name" value="VCBS_dom"/>
</dbReference>
<feature type="non-terminal residue" evidence="2">
    <location>
        <position position="1058"/>
    </location>
</feature>
<dbReference type="NCBIfam" id="TIGR01965">
    <property type="entry name" value="VCBS_repeat"/>
    <property type="match status" value="7"/>
</dbReference>
<reference evidence="2" key="1">
    <citation type="submission" date="2022-02" db="EMBL/GenBank/DDBJ databases">
        <title>Vibrio sp. nov, a new bacterium isolated from seawater.</title>
        <authorList>
            <person name="Yuan Y."/>
        </authorList>
    </citation>
    <scope>NUCLEOTIDE SEQUENCE</scope>
    <source>
        <strain evidence="2">ZSDZ65</strain>
    </source>
</reference>
<dbReference type="InterPro" id="IPR040853">
    <property type="entry name" value="RapA2_cadherin-like"/>
</dbReference>
<name>A0A9X3HYL3_9VIBR</name>
<dbReference type="EMBL" id="JAKRRY010000044">
    <property type="protein sequence ID" value="MCW8348666.1"/>
    <property type="molecule type" value="Genomic_DNA"/>
</dbReference>
<dbReference type="InterPro" id="IPR013783">
    <property type="entry name" value="Ig-like_fold"/>
</dbReference>
<dbReference type="AlphaFoldDB" id="A0A9X3HYL3"/>
<evidence type="ECO:0000313" key="3">
    <source>
        <dbReference type="Proteomes" id="UP001155587"/>
    </source>
</evidence>
<dbReference type="InterPro" id="IPR002126">
    <property type="entry name" value="Cadherin-like_dom"/>
</dbReference>
<organism evidence="2 3">
    <name type="scientific">Vibrio qingdaonensis</name>
    <dbReference type="NCBI Taxonomy" id="2829491"/>
    <lineage>
        <taxon>Bacteria</taxon>
        <taxon>Pseudomonadati</taxon>
        <taxon>Pseudomonadota</taxon>
        <taxon>Gammaproteobacteria</taxon>
        <taxon>Vibrionales</taxon>
        <taxon>Vibrionaceae</taxon>
        <taxon>Vibrio</taxon>
    </lineage>
</organism>
<keyword evidence="3" id="KW-1185">Reference proteome</keyword>
<comment type="caution">
    <text evidence="2">The sequence shown here is derived from an EMBL/GenBank/DDBJ whole genome shotgun (WGS) entry which is preliminary data.</text>
</comment>
<dbReference type="GO" id="GO:0016020">
    <property type="term" value="C:membrane"/>
    <property type="evidence" value="ECO:0007669"/>
    <property type="project" value="InterPro"/>
</dbReference>
<dbReference type="Pfam" id="PF17803">
    <property type="entry name" value="Cadherin_4"/>
    <property type="match status" value="6"/>
</dbReference>
<dbReference type="SMART" id="SM00112">
    <property type="entry name" value="CA"/>
    <property type="match status" value="5"/>
</dbReference>
<sequence>MGFAVFLGLASVTGTLVLDKKGQLKVLAEGVEPQPGEAVLSVVDGQDSSELAGIDVIGENGQVVKSTRLNSSDNQEIADIISQIETGQDPTQNEDQATAAGDAVSSSISEATTVEATQEQVLAATFFETTGLNSQDLNQPQTDTLLDILANSAPVTVFDARNFDEESLDGDLNLSFPTDANNDTLTLIITELPKLGVLTLADGTPVKVGQVLTETEFESLQYDAPQEYTSGDDAGQILYTVDDGRGAENSVQTGGVLLTINPINDIPDIIDVGSADVVEAGSLDDGTNVDGLATAEGQIIATDDDTDAVLTYGVQDASNEYGTLTVDELTGEWLFTLDNSAPATQALKEGDSVDTTFTITVTDDKGAQVTQTLPITIEGTNDVPTFGASGDTTGMVTESGDGAASNSVATGTLVATDVDADAILDYQVIDGITDFGEMTFDGEGKWTFTLDNESNATQALTEGETKQLDFVVTVTDEFGAVSREVVSITITGTNDTPVIDDLTGTKGLVTEAGHLDDGTVVTGTSTASDTINASDVDGTVTFTYQGQSDFGSFEIDAQTGVWSFQLDNASAYTQALREGQETSVVFDVIATDEVGASVTQPVTITIVGTNDQPTILSSSDLQGSVTESGHLDDGTLVDGVATATGTLVGSDVDASANLTFFIEDGSSDYGSMTVDPDGAWVFTLDNDTAQSQALKEGEVHNETFTVTVRDEFGAVNTETITVAITGTNDQPVFTSSSTFTGEVTEAGHNDDGTEVAGTPTASGTLFGSDVDSDALLTFSTDDGSSDYGDLSVASDGTWLFTLNNDSVQTQALKEGQKQDVNFSVKVTDEFGAVNTETVTITITGTNDVPVIEDSSVVTGSVIEAGDDNVSGVDIATGNIVATDVDADSVASFSYSGDSDFGTFVIDPVSGNWTFTLDNDSDATQALKDGQVQDVTYTVSVTDDKGAVTSQDVVITITGSNDSATIVSGESAELTEDVAVVGNNLTATEQLIISDEDAGENVFNAGAGTSVGTTLGSLSILADGTWTYTIDNTLTQVQALDVGDTFVESFIVTSADGTE</sequence>
<feature type="domain" description="Cadherin" evidence="1">
    <location>
        <begin position="286"/>
        <end position="386"/>
    </location>
</feature>
<dbReference type="SUPFAM" id="SSF49313">
    <property type="entry name" value="Cadherin-like"/>
    <property type="match status" value="1"/>
</dbReference>
<evidence type="ECO:0000313" key="2">
    <source>
        <dbReference type="EMBL" id="MCW8348666.1"/>
    </source>
</evidence>
<dbReference type="GO" id="GO:0005509">
    <property type="term" value="F:calcium ion binding"/>
    <property type="evidence" value="ECO:0007669"/>
    <property type="project" value="InterPro"/>
</dbReference>
<accession>A0A9X3HYL3</accession>
<dbReference type="CDD" id="cd11304">
    <property type="entry name" value="Cadherin_repeat"/>
    <property type="match status" value="1"/>
</dbReference>
<evidence type="ECO:0000259" key="1">
    <source>
        <dbReference type="PROSITE" id="PS50268"/>
    </source>
</evidence>
<dbReference type="Gene3D" id="2.60.40.10">
    <property type="entry name" value="Immunoglobulins"/>
    <property type="match status" value="7"/>
</dbReference>
<feature type="domain" description="Cadherin" evidence="1">
    <location>
        <begin position="634"/>
        <end position="733"/>
    </location>
</feature>